<accession>A0ABT0CAB1</accession>
<gene>
    <name evidence="1" type="ORF">JX360_07335</name>
</gene>
<dbReference type="Pfam" id="PF11623">
    <property type="entry name" value="NdhS"/>
    <property type="match status" value="1"/>
</dbReference>
<dbReference type="Proteomes" id="UP000830835">
    <property type="component" value="Unassembled WGS sequence"/>
</dbReference>
<protein>
    <submittedName>
        <fullName evidence="1">DUF3252 domain-containing protein</fullName>
    </submittedName>
</protein>
<keyword evidence="2" id="KW-1185">Reference proteome</keyword>
<sequence length="97" mass="10943">MLGWAFPHNDRAGLLKKWKAAMNTTTPNPSLMEDPLIYPGAAVRVTNPADTYYLFEGQVQRITDDRAAVLFEGGNWDKLVSFRLTELEVVDKSMSRP</sequence>
<comment type="caution">
    <text evidence="1">The sequence shown here is derived from an EMBL/GenBank/DDBJ whole genome shotgun (WGS) entry which is preliminary data.</text>
</comment>
<dbReference type="Gene3D" id="2.30.30.140">
    <property type="match status" value="1"/>
</dbReference>
<reference evidence="1" key="1">
    <citation type="submission" date="2021-02" db="EMBL/GenBank/DDBJ databases">
        <title>The CRISPR/cas machinery reduction and long-range gene transfer in the hot spring cyanobacterium Synechococcus.</title>
        <authorList>
            <person name="Dvorak P."/>
            <person name="Jahodarova E."/>
            <person name="Hasler P."/>
            <person name="Poulickova A."/>
        </authorList>
    </citation>
    <scope>NUCLEOTIDE SEQUENCE</scope>
    <source>
        <strain evidence="1">Rupite</strain>
    </source>
</reference>
<proteinExistence type="predicted"/>
<name>A0ABT0CAB1_THEVL</name>
<evidence type="ECO:0000313" key="2">
    <source>
        <dbReference type="Proteomes" id="UP000830835"/>
    </source>
</evidence>
<dbReference type="EMBL" id="JAFIRA010000014">
    <property type="protein sequence ID" value="MCJ2542721.1"/>
    <property type="molecule type" value="Genomic_DNA"/>
</dbReference>
<dbReference type="PANTHER" id="PTHR35494">
    <property type="entry name" value="NAD(P)H-QUINONE OXIDOREDUCTASE SUBUNIT S, CHLOROPLASTIC"/>
    <property type="match status" value="1"/>
</dbReference>
<dbReference type="PANTHER" id="PTHR35494:SF1">
    <property type="entry name" value="NAD(P)H-QUINONE OXIDOREDUCTASE SUBUNIT S, CHLOROPLASTIC"/>
    <property type="match status" value="1"/>
</dbReference>
<evidence type="ECO:0000313" key="1">
    <source>
        <dbReference type="EMBL" id="MCJ2542721.1"/>
    </source>
</evidence>
<organism evidence="1 2">
    <name type="scientific">Thermostichus vulcanus str. 'Rupite'</name>
    <dbReference type="NCBI Taxonomy" id="2813851"/>
    <lineage>
        <taxon>Bacteria</taxon>
        <taxon>Bacillati</taxon>
        <taxon>Cyanobacteriota</taxon>
        <taxon>Cyanophyceae</taxon>
        <taxon>Thermostichales</taxon>
        <taxon>Thermostichaceae</taxon>
        <taxon>Thermostichus</taxon>
    </lineage>
</organism>
<dbReference type="InterPro" id="IPR021659">
    <property type="entry name" value="NdhS"/>
</dbReference>